<proteinExistence type="predicted"/>
<accession>A0A1I5LRE0</accession>
<feature type="region of interest" description="Disordered" evidence="1">
    <location>
        <begin position="1"/>
        <end position="113"/>
    </location>
</feature>
<reference evidence="3" key="1">
    <citation type="submission" date="2016-10" db="EMBL/GenBank/DDBJ databases">
        <authorList>
            <person name="Varghese N."/>
            <person name="Submissions S."/>
        </authorList>
    </citation>
    <scope>NUCLEOTIDE SEQUENCE [LARGE SCALE GENOMIC DNA]</scope>
    <source>
        <strain evidence="3">DSM 44208</strain>
    </source>
</reference>
<dbReference type="Proteomes" id="UP000198857">
    <property type="component" value="Unassembled WGS sequence"/>
</dbReference>
<gene>
    <name evidence="2" type="ORF">SAMN05660464_1873</name>
</gene>
<evidence type="ECO:0000313" key="3">
    <source>
        <dbReference type="Proteomes" id="UP000198857"/>
    </source>
</evidence>
<dbReference type="AlphaFoldDB" id="A0A1I5LRE0"/>
<evidence type="ECO:0000256" key="1">
    <source>
        <dbReference type="SAM" id="MobiDB-lite"/>
    </source>
</evidence>
<keyword evidence="3" id="KW-1185">Reference proteome</keyword>
<organism evidence="2 3">
    <name type="scientific">Geodermatophilus dictyosporus</name>
    <dbReference type="NCBI Taxonomy" id="1523247"/>
    <lineage>
        <taxon>Bacteria</taxon>
        <taxon>Bacillati</taxon>
        <taxon>Actinomycetota</taxon>
        <taxon>Actinomycetes</taxon>
        <taxon>Geodermatophilales</taxon>
        <taxon>Geodermatophilaceae</taxon>
        <taxon>Geodermatophilus</taxon>
    </lineage>
</organism>
<sequence>MARHAAADDAGTDPIVAAALARQQDGAPGRRHASASTGGTGSTQGAGSTQGTESGLGWPGDTTTGGGLGWPGSTDDGAETARIDAVPPVPGPGDDPESPARRGWRRLFGGRAA</sequence>
<dbReference type="OrthoDB" id="5192116at2"/>
<feature type="compositionally biased region" description="Low complexity" evidence="1">
    <location>
        <begin position="45"/>
        <end position="55"/>
    </location>
</feature>
<protein>
    <submittedName>
        <fullName evidence="2">Uncharacterized protein</fullName>
    </submittedName>
</protein>
<evidence type="ECO:0000313" key="2">
    <source>
        <dbReference type="EMBL" id="SFO99815.1"/>
    </source>
</evidence>
<dbReference type="STRING" id="1523247.SAMN05660464_1873"/>
<name>A0A1I5LRE0_9ACTN</name>
<dbReference type="EMBL" id="FOWQ01000002">
    <property type="protein sequence ID" value="SFO99815.1"/>
    <property type="molecule type" value="Genomic_DNA"/>
</dbReference>
<dbReference type="RefSeq" id="WP_136697206.1">
    <property type="nucleotide sequence ID" value="NZ_FOWQ01000002.1"/>
</dbReference>